<keyword evidence="1" id="KW-0472">Membrane</keyword>
<dbReference type="AlphaFoldDB" id="E6PDY9"/>
<reference evidence="2" key="1">
    <citation type="submission" date="2009-10" db="EMBL/GenBank/DDBJ databases">
        <title>Diversity of trophic interactions inside an arsenic-rich microbial ecosystem.</title>
        <authorList>
            <person name="Bertin P.N."/>
            <person name="Heinrich-Salmeron A."/>
            <person name="Pelletier E."/>
            <person name="Goulhen-Chollet F."/>
            <person name="Arsene-Ploetze F."/>
            <person name="Gallien S."/>
            <person name="Calteau A."/>
            <person name="Vallenet D."/>
            <person name="Casiot C."/>
            <person name="Chane-Woon-Ming B."/>
            <person name="Giloteaux L."/>
            <person name="Barakat M."/>
            <person name="Bonnefoy V."/>
            <person name="Bruneel O."/>
            <person name="Chandler M."/>
            <person name="Cleiss J."/>
            <person name="Duran R."/>
            <person name="Elbaz-Poulichet F."/>
            <person name="Fonknechten N."/>
            <person name="Lauga B."/>
            <person name="Mornico D."/>
            <person name="Ortet P."/>
            <person name="Schaeffer C."/>
            <person name="Siguier P."/>
            <person name="Alexander Thil Smith A."/>
            <person name="Van Dorsselaer A."/>
            <person name="Weissenbach J."/>
            <person name="Medigue C."/>
            <person name="Le Paslier D."/>
        </authorList>
    </citation>
    <scope>NUCLEOTIDE SEQUENCE</scope>
</reference>
<evidence type="ECO:0000256" key="1">
    <source>
        <dbReference type="SAM" id="Phobius"/>
    </source>
</evidence>
<proteinExistence type="predicted"/>
<evidence type="ECO:0000313" key="2">
    <source>
        <dbReference type="EMBL" id="CBH74674.1"/>
    </source>
</evidence>
<protein>
    <submittedName>
        <fullName evidence="2">Uncharacterized protein</fullName>
    </submittedName>
</protein>
<accession>E6PDY9</accession>
<comment type="caution">
    <text evidence="2">The sequence shown here is derived from an EMBL/GenBank/DDBJ whole genome shotgun (WGS) entry which is preliminary data.</text>
</comment>
<name>E6PDY9_9ZZZZ</name>
<feature type="transmembrane region" description="Helical" evidence="1">
    <location>
        <begin position="36"/>
        <end position="58"/>
    </location>
</feature>
<sequence length="86" mass="9549">MHQARWFGGAALAIAAAALLWPFLLSAVVPNTTAIIAFYILALAIDLVLLVVWLVAALRYSRRAAHGEWFEIPWLRRSRGRNGPPL</sequence>
<keyword evidence="1" id="KW-1133">Transmembrane helix</keyword>
<organism evidence="2">
    <name type="scientific">mine drainage metagenome</name>
    <dbReference type="NCBI Taxonomy" id="410659"/>
    <lineage>
        <taxon>unclassified sequences</taxon>
        <taxon>metagenomes</taxon>
        <taxon>ecological metagenomes</taxon>
    </lineage>
</organism>
<gene>
    <name evidence="2" type="ORF">CARN1_1777</name>
</gene>
<dbReference type="EMBL" id="CABL01000002">
    <property type="protein sequence ID" value="CBH74674.1"/>
    <property type="molecule type" value="Genomic_DNA"/>
</dbReference>
<keyword evidence="1" id="KW-0812">Transmembrane</keyword>